<protein>
    <submittedName>
        <fullName evidence="4">Small RNA-binding protein 11, chloroplastic-like</fullName>
    </submittedName>
</protein>
<evidence type="ECO:0000259" key="3">
    <source>
        <dbReference type="PROSITE" id="PS50102"/>
    </source>
</evidence>
<dbReference type="Gene3D" id="3.30.70.330">
    <property type="match status" value="1"/>
</dbReference>
<dbReference type="SMART" id="SM00360">
    <property type="entry name" value="RRM"/>
    <property type="match status" value="1"/>
</dbReference>
<dbReference type="PROSITE" id="PS50102">
    <property type="entry name" value="RRM"/>
    <property type="match status" value="1"/>
</dbReference>
<evidence type="ECO:0000256" key="2">
    <source>
        <dbReference type="PROSITE-ProRule" id="PRU00176"/>
    </source>
</evidence>
<keyword evidence="5" id="KW-1185">Reference proteome</keyword>
<name>A0ABD1H016_SALDI</name>
<dbReference type="GO" id="GO:0003723">
    <property type="term" value="F:RNA binding"/>
    <property type="evidence" value="ECO:0007669"/>
    <property type="project" value="UniProtKB-UniRule"/>
</dbReference>
<keyword evidence="1 2" id="KW-0694">RNA-binding</keyword>
<proteinExistence type="predicted"/>
<gene>
    <name evidence="4" type="ORF">AAHA92_16776</name>
</gene>
<evidence type="ECO:0000313" key="4">
    <source>
        <dbReference type="EMBL" id="KAL1548559.1"/>
    </source>
</evidence>
<dbReference type="AlphaFoldDB" id="A0ABD1H016"/>
<dbReference type="EMBL" id="JBEAFC010000007">
    <property type="protein sequence ID" value="KAL1548559.1"/>
    <property type="molecule type" value="Genomic_DNA"/>
</dbReference>
<sequence>MALFCLPCNCNPPILCPKFPSYYYATLKSKTPYFTISISAPTKIPNNKAQCSSNLSSSVESEEEHPSSVVIFVKGLAQSTGEGGLKEAFSRYGEVSRVKLVLDKKTKQPFGFAYVWFVREEHARVAIKEMNGQFFEGRFIHVAFAKPGSCKIPRRPSVYKF</sequence>
<comment type="caution">
    <text evidence="4">The sequence shown here is derived from an EMBL/GenBank/DDBJ whole genome shotgun (WGS) entry which is preliminary data.</text>
</comment>
<reference evidence="4 5" key="1">
    <citation type="submission" date="2024-06" db="EMBL/GenBank/DDBJ databases">
        <title>A chromosome level genome sequence of Diviner's sage (Salvia divinorum).</title>
        <authorList>
            <person name="Ford S.A."/>
            <person name="Ro D.-K."/>
            <person name="Ness R.W."/>
            <person name="Phillips M.A."/>
        </authorList>
    </citation>
    <scope>NUCLEOTIDE SEQUENCE [LARGE SCALE GENOMIC DNA]</scope>
    <source>
        <strain evidence="4">SAF-2024a</strain>
        <tissue evidence="4">Leaf</tissue>
    </source>
</reference>
<organism evidence="4 5">
    <name type="scientific">Salvia divinorum</name>
    <name type="common">Maria pastora</name>
    <name type="synonym">Diviner's sage</name>
    <dbReference type="NCBI Taxonomy" id="28513"/>
    <lineage>
        <taxon>Eukaryota</taxon>
        <taxon>Viridiplantae</taxon>
        <taxon>Streptophyta</taxon>
        <taxon>Embryophyta</taxon>
        <taxon>Tracheophyta</taxon>
        <taxon>Spermatophyta</taxon>
        <taxon>Magnoliopsida</taxon>
        <taxon>eudicotyledons</taxon>
        <taxon>Gunneridae</taxon>
        <taxon>Pentapetalae</taxon>
        <taxon>asterids</taxon>
        <taxon>lamiids</taxon>
        <taxon>Lamiales</taxon>
        <taxon>Lamiaceae</taxon>
        <taxon>Nepetoideae</taxon>
        <taxon>Mentheae</taxon>
        <taxon>Salviinae</taxon>
        <taxon>Salvia</taxon>
        <taxon>Salvia subgen. Calosphace</taxon>
    </lineage>
</organism>
<dbReference type="Proteomes" id="UP001567538">
    <property type="component" value="Unassembled WGS sequence"/>
</dbReference>
<dbReference type="InterPro" id="IPR012677">
    <property type="entry name" value="Nucleotide-bd_a/b_plait_sf"/>
</dbReference>
<dbReference type="Pfam" id="PF00076">
    <property type="entry name" value="RRM_1"/>
    <property type="match status" value="1"/>
</dbReference>
<dbReference type="SUPFAM" id="SSF54928">
    <property type="entry name" value="RNA-binding domain, RBD"/>
    <property type="match status" value="1"/>
</dbReference>
<evidence type="ECO:0000313" key="5">
    <source>
        <dbReference type="Proteomes" id="UP001567538"/>
    </source>
</evidence>
<dbReference type="InterPro" id="IPR035979">
    <property type="entry name" value="RBD_domain_sf"/>
</dbReference>
<feature type="domain" description="RRM" evidence="3">
    <location>
        <begin position="69"/>
        <end position="147"/>
    </location>
</feature>
<dbReference type="InterPro" id="IPR052462">
    <property type="entry name" value="SLIRP/GR-RBP-like"/>
</dbReference>
<accession>A0ABD1H016</accession>
<dbReference type="PANTHER" id="PTHR48027">
    <property type="entry name" value="HETEROGENEOUS NUCLEAR RIBONUCLEOPROTEIN 87F-RELATED"/>
    <property type="match status" value="1"/>
</dbReference>
<dbReference type="InterPro" id="IPR000504">
    <property type="entry name" value="RRM_dom"/>
</dbReference>
<evidence type="ECO:0000256" key="1">
    <source>
        <dbReference type="ARBA" id="ARBA00022884"/>
    </source>
</evidence>